<keyword evidence="1 2" id="KW-0129">CBS domain</keyword>
<evidence type="ECO:0000256" key="2">
    <source>
        <dbReference type="PROSITE-ProRule" id="PRU00703"/>
    </source>
</evidence>
<dbReference type="SUPFAM" id="SSF54631">
    <property type="entry name" value="CBS-domain pair"/>
    <property type="match status" value="1"/>
</dbReference>
<dbReference type="RefSeq" id="WP_150092345.1">
    <property type="nucleotide sequence ID" value="NZ_JBFUOH010000097.1"/>
</dbReference>
<dbReference type="Proteomes" id="UP000322981">
    <property type="component" value="Unassembled WGS sequence"/>
</dbReference>
<evidence type="ECO:0000313" key="5">
    <source>
        <dbReference type="Proteomes" id="UP000322981"/>
    </source>
</evidence>
<comment type="caution">
    <text evidence="4">The sequence shown here is derived from an EMBL/GenBank/DDBJ whole genome shotgun (WGS) entry which is preliminary data.</text>
</comment>
<sequence>MGERRLIRVRDVMKRSFDTVDGMDTVARALQQMRHVDTKCLIVRKRHDDDELGMVLISDIARQVLARDRAPDRVNIYEIMSKPLISVPPEMDIRYCARLFARLDLSRAPVVQNGEVIGIVSLTDLVIKGMMPVG</sequence>
<dbReference type="PROSITE" id="PS51371">
    <property type="entry name" value="CBS"/>
    <property type="match status" value="1"/>
</dbReference>
<proteinExistence type="predicted"/>
<dbReference type="CDD" id="cd04630">
    <property type="entry name" value="CBS_pair_bac"/>
    <property type="match status" value="1"/>
</dbReference>
<dbReference type="SMART" id="SM00116">
    <property type="entry name" value="CBS"/>
    <property type="match status" value="2"/>
</dbReference>
<feature type="domain" description="CBS" evidence="3">
    <location>
        <begin position="80"/>
        <end position="134"/>
    </location>
</feature>
<dbReference type="Pfam" id="PF00571">
    <property type="entry name" value="CBS"/>
    <property type="match status" value="2"/>
</dbReference>
<reference evidence="4 5" key="1">
    <citation type="submission" date="2019-09" db="EMBL/GenBank/DDBJ databases">
        <title>Whole-genome sequence of the purple sulfur bacterium Thiohalocapsa marina DSM 19078.</title>
        <authorList>
            <person name="Kyndt J.A."/>
            <person name="Meyer T.E."/>
        </authorList>
    </citation>
    <scope>NUCLEOTIDE SEQUENCE [LARGE SCALE GENOMIC DNA]</scope>
    <source>
        <strain evidence="4 5">DSM 19078</strain>
    </source>
</reference>
<gene>
    <name evidence="4" type="ORF">F2Q65_08405</name>
</gene>
<dbReference type="PANTHER" id="PTHR43080">
    <property type="entry name" value="CBS DOMAIN-CONTAINING PROTEIN CBSX3, MITOCHONDRIAL"/>
    <property type="match status" value="1"/>
</dbReference>
<name>A0A5M8FLW7_9GAMM</name>
<dbReference type="InterPro" id="IPR000644">
    <property type="entry name" value="CBS_dom"/>
</dbReference>
<dbReference type="EMBL" id="VWXX01000009">
    <property type="protein sequence ID" value="KAA6185494.1"/>
    <property type="molecule type" value="Genomic_DNA"/>
</dbReference>
<keyword evidence="5" id="KW-1185">Reference proteome</keyword>
<evidence type="ECO:0000313" key="4">
    <source>
        <dbReference type="EMBL" id="KAA6185494.1"/>
    </source>
</evidence>
<protein>
    <submittedName>
        <fullName evidence="4">CBS domain-containing protein</fullName>
    </submittedName>
</protein>
<evidence type="ECO:0000259" key="3">
    <source>
        <dbReference type="PROSITE" id="PS51371"/>
    </source>
</evidence>
<dbReference type="AlphaFoldDB" id="A0A5M8FLW7"/>
<accession>A0A5M8FLW7</accession>
<dbReference type="PANTHER" id="PTHR43080:SF2">
    <property type="entry name" value="CBS DOMAIN-CONTAINING PROTEIN"/>
    <property type="match status" value="1"/>
</dbReference>
<dbReference type="InterPro" id="IPR051257">
    <property type="entry name" value="Diverse_CBS-Domain"/>
</dbReference>
<organism evidence="4 5">
    <name type="scientific">Thiohalocapsa marina</name>
    <dbReference type="NCBI Taxonomy" id="424902"/>
    <lineage>
        <taxon>Bacteria</taxon>
        <taxon>Pseudomonadati</taxon>
        <taxon>Pseudomonadota</taxon>
        <taxon>Gammaproteobacteria</taxon>
        <taxon>Chromatiales</taxon>
        <taxon>Chromatiaceae</taxon>
        <taxon>Thiohalocapsa</taxon>
    </lineage>
</organism>
<dbReference type="OrthoDB" id="9771532at2"/>
<dbReference type="InterPro" id="IPR046342">
    <property type="entry name" value="CBS_dom_sf"/>
</dbReference>
<dbReference type="Gene3D" id="3.10.580.10">
    <property type="entry name" value="CBS-domain"/>
    <property type="match status" value="1"/>
</dbReference>
<evidence type="ECO:0000256" key="1">
    <source>
        <dbReference type="ARBA" id="ARBA00023122"/>
    </source>
</evidence>